<dbReference type="EMBL" id="JAKWFO010000016">
    <property type="protein sequence ID" value="KAI9631922.1"/>
    <property type="molecule type" value="Genomic_DNA"/>
</dbReference>
<feature type="compositionally biased region" description="Low complexity" evidence="3">
    <location>
        <begin position="17"/>
        <end position="40"/>
    </location>
</feature>
<dbReference type="AlphaFoldDB" id="A0AA38GZS9"/>
<feature type="transmembrane region" description="Helical" evidence="4">
    <location>
        <begin position="380"/>
        <end position="398"/>
    </location>
</feature>
<feature type="transmembrane region" description="Helical" evidence="4">
    <location>
        <begin position="118"/>
        <end position="141"/>
    </location>
</feature>
<dbReference type="GO" id="GO:0016020">
    <property type="term" value="C:membrane"/>
    <property type="evidence" value="ECO:0007669"/>
    <property type="project" value="UniProtKB-SubCell"/>
</dbReference>
<proteinExistence type="inferred from homology"/>
<dbReference type="SUPFAM" id="SSF103473">
    <property type="entry name" value="MFS general substrate transporter"/>
    <property type="match status" value="1"/>
</dbReference>
<dbReference type="GeneID" id="77730819"/>
<keyword evidence="4" id="KW-1133">Transmembrane helix</keyword>
<dbReference type="Gene3D" id="1.20.1250.20">
    <property type="entry name" value="MFS general substrate transporter like domains"/>
    <property type="match status" value="2"/>
</dbReference>
<keyword evidence="4" id="KW-0812">Transmembrane</keyword>
<feature type="transmembrane region" description="Helical" evidence="4">
    <location>
        <begin position="355"/>
        <end position="374"/>
    </location>
</feature>
<evidence type="ECO:0000256" key="3">
    <source>
        <dbReference type="SAM" id="MobiDB-lite"/>
    </source>
</evidence>
<feature type="transmembrane region" description="Helical" evidence="4">
    <location>
        <begin position="175"/>
        <end position="198"/>
    </location>
</feature>
<dbReference type="GO" id="GO:0022857">
    <property type="term" value="F:transmembrane transporter activity"/>
    <property type="evidence" value="ECO:0007669"/>
    <property type="project" value="InterPro"/>
</dbReference>
<keyword evidence="6" id="KW-1185">Reference proteome</keyword>
<feature type="transmembrane region" description="Helical" evidence="4">
    <location>
        <begin position="210"/>
        <end position="232"/>
    </location>
</feature>
<dbReference type="PANTHER" id="PTHR11360:SF287">
    <property type="entry name" value="MFS MONOCARBOXYLATE TRANSPORTER"/>
    <property type="match status" value="1"/>
</dbReference>
<dbReference type="RefSeq" id="XP_052941699.1">
    <property type="nucleotide sequence ID" value="XM_053091614.1"/>
</dbReference>
<feature type="transmembrane region" description="Helical" evidence="4">
    <location>
        <begin position="238"/>
        <end position="258"/>
    </location>
</feature>
<evidence type="ECO:0000256" key="2">
    <source>
        <dbReference type="ARBA" id="ARBA00006727"/>
    </source>
</evidence>
<feature type="transmembrane region" description="Helical" evidence="4">
    <location>
        <begin position="328"/>
        <end position="348"/>
    </location>
</feature>
<comment type="similarity">
    <text evidence="2">Belongs to the major facilitator superfamily. Monocarboxylate porter (TC 2.A.1.13) family.</text>
</comment>
<dbReference type="Proteomes" id="UP001164286">
    <property type="component" value="Unassembled WGS sequence"/>
</dbReference>
<feature type="transmembrane region" description="Helical" evidence="4">
    <location>
        <begin position="78"/>
        <end position="106"/>
    </location>
</feature>
<gene>
    <name evidence="5" type="ORF">MKK02DRAFT_41556</name>
</gene>
<evidence type="ECO:0000313" key="5">
    <source>
        <dbReference type="EMBL" id="KAI9631922.1"/>
    </source>
</evidence>
<dbReference type="PANTHER" id="PTHR11360">
    <property type="entry name" value="MONOCARBOXYLATE TRANSPORTER"/>
    <property type="match status" value="1"/>
</dbReference>
<protein>
    <submittedName>
        <fullName evidence="5">Transporter</fullName>
    </submittedName>
</protein>
<comment type="caution">
    <text evidence="5">The sequence shown here is derived from an EMBL/GenBank/DDBJ whole genome shotgun (WGS) entry which is preliminary data.</text>
</comment>
<feature type="transmembrane region" description="Helical" evidence="4">
    <location>
        <begin position="153"/>
        <end position="169"/>
    </location>
</feature>
<feature type="region of interest" description="Disordered" evidence="3">
    <location>
        <begin position="1"/>
        <end position="52"/>
    </location>
</feature>
<name>A0AA38GZS9_9TREE</name>
<reference evidence="5" key="1">
    <citation type="journal article" date="2022" name="G3 (Bethesda)">
        <title>High quality genome of the basidiomycete yeast Dioszegia hungarica PDD-24b-2 isolated from cloud water.</title>
        <authorList>
            <person name="Jarrige D."/>
            <person name="Haridas S."/>
            <person name="Bleykasten-Grosshans C."/>
            <person name="Joly M."/>
            <person name="Nadalig T."/>
            <person name="Sancelme M."/>
            <person name="Vuilleumier S."/>
            <person name="Grigoriev I.V."/>
            <person name="Amato P."/>
            <person name="Bringel F."/>
        </authorList>
    </citation>
    <scope>NUCLEOTIDE SEQUENCE</scope>
    <source>
        <strain evidence="5">PDD-24b-2</strain>
    </source>
</reference>
<dbReference type="InterPro" id="IPR036259">
    <property type="entry name" value="MFS_trans_sf"/>
</dbReference>
<dbReference type="InterPro" id="IPR011701">
    <property type="entry name" value="MFS"/>
</dbReference>
<sequence>MNGPPPSSADIELHPVLLSSPSPKASLPPTAKSSNLTLPLSPSPSQPVAGFGNSLSRTDSIDPLNTQSLHPVDGGYHAWMFLVGATTIEVLIWGLPFSIGVLHLYWTNTLFSGYGAATITLASTLHAGLLYMLTAIAGPLITAFPRYTKKMQLAGVVVSTLGTVTSGLVTEPWQLVITFGVLYPFAAVTYLPCATILFEWFSARRGLAGGIMFAGTGVGGTFFPFLITGLIGRFGYKAAMISLGIGYGVLCSIALIPIKRRLPLPRRRGGAIGDEAIRRPKANMEFLKHRLVWIGCGVIMLSSLGNFVPSLWLPTFADDLHVYPSGTGLISIMNAASVPGNAIIGYLSDRWPIRILIAVDCLATAMACFFLWGFGTNASLLVPFSLVFGVLGVGFISVQTKMMSMIAKDDPTVPAMAFSIFAFARGVGSMASGPIADQLLKVDILKGGPGAYGVHNYASCFCQVPHI</sequence>
<feature type="transmembrane region" description="Helical" evidence="4">
    <location>
        <begin position="291"/>
        <end position="308"/>
    </location>
</feature>
<evidence type="ECO:0000313" key="6">
    <source>
        <dbReference type="Proteomes" id="UP001164286"/>
    </source>
</evidence>
<evidence type="ECO:0000256" key="1">
    <source>
        <dbReference type="ARBA" id="ARBA00004141"/>
    </source>
</evidence>
<organism evidence="5 6">
    <name type="scientific">Dioszegia hungarica</name>
    <dbReference type="NCBI Taxonomy" id="4972"/>
    <lineage>
        <taxon>Eukaryota</taxon>
        <taxon>Fungi</taxon>
        <taxon>Dikarya</taxon>
        <taxon>Basidiomycota</taxon>
        <taxon>Agaricomycotina</taxon>
        <taxon>Tremellomycetes</taxon>
        <taxon>Tremellales</taxon>
        <taxon>Bulleribasidiaceae</taxon>
        <taxon>Dioszegia</taxon>
    </lineage>
</organism>
<accession>A0AA38GZS9</accession>
<keyword evidence="4" id="KW-0472">Membrane</keyword>
<evidence type="ECO:0000256" key="4">
    <source>
        <dbReference type="SAM" id="Phobius"/>
    </source>
</evidence>
<dbReference type="InterPro" id="IPR050327">
    <property type="entry name" value="Proton-linked_MCT"/>
</dbReference>
<dbReference type="Pfam" id="PF07690">
    <property type="entry name" value="MFS_1"/>
    <property type="match status" value="1"/>
</dbReference>
<comment type="subcellular location">
    <subcellularLocation>
        <location evidence="1">Membrane</location>
        <topology evidence="1">Multi-pass membrane protein</topology>
    </subcellularLocation>
</comment>